<gene>
    <name evidence="7" type="ORF">M0811_08152</name>
</gene>
<comment type="caution">
    <text evidence="7">The sequence shown here is derived from an EMBL/GenBank/DDBJ whole genome shotgun (WGS) entry which is preliminary data.</text>
</comment>
<dbReference type="Proteomes" id="UP001149090">
    <property type="component" value="Unassembled WGS sequence"/>
</dbReference>
<keyword evidence="4" id="KW-0539">Nucleus</keyword>
<dbReference type="InterPro" id="IPR035425">
    <property type="entry name" value="CENP-T/H4_C"/>
</dbReference>
<sequence>MKIKIKIKIKNQNQNQNQNQNENQNQNQNQNQNHKRQKIHSKPEFPRSLTRKIFSQFCKLRIEEDAMIQILKLTPLFFEQLSNDIHQLSNENDYISHLHFFSLMKNQRFISEEKEEEDLKDFIQKILPFELSEIIFPIARAGNKI</sequence>
<comment type="subcellular location">
    <subcellularLocation>
        <location evidence="2">Chromosome</location>
    </subcellularLocation>
    <subcellularLocation>
        <location evidence="1">Nucleus</location>
    </subcellularLocation>
</comment>
<evidence type="ECO:0000256" key="1">
    <source>
        <dbReference type="ARBA" id="ARBA00004123"/>
    </source>
</evidence>
<dbReference type="InterPro" id="IPR009072">
    <property type="entry name" value="Histone-fold"/>
</dbReference>
<proteinExistence type="predicted"/>
<feature type="region of interest" description="Disordered" evidence="5">
    <location>
        <begin position="1"/>
        <end position="43"/>
    </location>
</feature>
<feature type="compositionally biased region" description="Low complexity" evidence="5">
    <location>
        <begin position="10"/>
        <end position="32"/>
    </location>
</feature>
<keyword evidence="8" id="KW-1185">Reference proteome</keyword>
<dbReference type="EMBL" id="JAPDFW010000071">
    <property type="protein sequence ID" value="KAJ5073879.1"/>
    <property type="molecule type" value="Genomic_DNA"/>
</dbReference>
<dbReference type="OrthoDB" id="10071681at2759"/>
<evidence type="ECO:0000256" key="5">
    <source>
        <dbReference type="SAM" id="MobiDB-lite"/>
    </source>
</evidence>
<evidence type="ECO:0000256" key="2">
    <source>
        <dbReference type="ARBA" id="ARBA00004286"/>
    </source>
</evidence>
<evidence type="ECO:0000256" key="4">
    <source>
        <dbReference type="ARBA" id="ARBA00023242"/>
    </source>
</evidence>
<evidence type="ECO:0000313" key="8">
    <source>
        <dbReference type="Proteomes" id="UP001149090"/>
    </source>
</evidence>
<evidence type="ECO:0000259" key="6">
    <source>
        <dbReference type="Pfam" id="PF15511"/>
    </source>
</evidence>
<evidence type="ECO:0000313" key="7">
    <source>
        <dbReference type="EMBL" id="KAJ5073879.1"/>
    </source>
</evidence>
<dbReference type="GO" id="GO:0005694">
    <property type="term" value="C:chromosome"/>
    <property type="evidence" value="ECO:0007669"/>
    <property type="project" value="UniProtKB-SubCell"/>
</dbReference>
<organism evidence="7 8">
    <name type="scientific">Anaeramoeba ignava</name>
    <name type="common">Anaerobic marine amoeba</name>
    <dbReference type="NCBI Taxonomy" id="1746090"/>
    <lineage>
        <taxon>Eukaryota</taxon>
        <taxon>Metamonada</taxon>
        <taxon>Anaeramoebidae</taxon>
        <taxon>Anaeramoeba</taxon>
    </lineage>
</organism>
<reference evidence="7" key="1">
    <citation type="submission" date="2022-10" db="EMBL/GenBank/DDBJ databases">
        <title>Novel sulphate-reducing endosymbionts in the free-living metamonad Anaeramoeba.</title>
        <authorList>
            <person name="Jerlstrom-Hultqvist J."/>
            <person name="Cepicka I."/>
            <person name="Gallot-Lavallee L."/>
            <person name="Salas-Leiva D."/>
            <person name="Curtis B.A."/>
            <person name="Zahonova K."/>
            <person name="Pipaliya S."/>
            <person name="Dacks J."/>
            <person name="Roger A.J."/>
        </authorList>
    </citation>
    <scope>NUCLEOTIDE SEQUENCE</scope>
    <source>
        <strain evidence="7">BMAN</strain>
    </source>
</reference>
<name>A0A9Q0LK44_ANAIG</name>
<keyword evidence="3" id="KW-0158">Chromosome</keyword>
<feature type="domain" description="CENP-T/Histone H4 histone fold" evidence="6">
    <location>
        <begin position="40"/>
        <end position="135"/>
    </location>
</feature>
<protein>
    <submittedName>
        <fullName evidence="7">Centromere protein t</fullName>
    </submittedName>
</protein>
<dbReference type="AlphaFoldDB" id="A0A9Q0LK44"/>
<accession>A0A9Q0LK44</accession>
<dbReference type="GO" id="GO:0005634">
    <property type="term" value="C:nucleus"/>
    <property type="evidence" value="ECO:0007669"/>
    <property type="project" value="UniProtKB-SubCell"/>
</dbReference>
<evidence type="ECO:0000256" key="3">
    <source>
        <dbReference type="ARBA" id="ARBA00022454"/>
    </source>
</evidence>
<dbReference type="Gene3D" id="1.10.20.10">
    <property type="entry name" value="Histone, subunit A"/>
    <property type="match status" value="1"/>
</dbReference>
<dbReference type="GO" id="GO:0046982">
    <property type="term" value="F:protein heterodimerization activity"/>
    <property type="evidence" value="ECO:0007669"/>
    <property type="project" value="InterPro"/>
</dbReference>
<dbReference type="Pfam" id="PF15511">
    <property type="entry name" value="CENP-T_C"/>
    <property type="match status" value="1"/>
</dbReference>